<organism evidence="2 3">
    <name type="scientific">Pacificispira spongiicola</name>
    <dbReference type="NCBI Taxonomy" id="2729598"/>
    <lineage>
        <taxon>Bacteria</taxon>
        <taxon>Pseudomonadati</taxon>
        <taxon>Pseudomonadota</taxon>
        <taxon>Alphaproteobacteria</taxon>
        <taxon>Rhodospirillales</taxon>
        <taxon>Rhodospirillaceae</taxon>
        <taxon>Pacificispira</taxon>
    </lineage>
</organism>
<dbReference type="Pfam" id="PF00563">
    <property type="entry name" value="EAL"/>
    <property type="match status" value="1"/>
</dbReference>
<keyword evidence="3" id="KW-1185">Reference proteome</keyword>
<feature type="domain" description="EAL" evidence="1">
    <location>
        <begin position="287"/>
        <end position="531"/>
    </location>
</feature>
<protein>
    <submittedName>
        <fullName evidence="2">EAL domain-containing protein</fullName>
    </submittedName>
</protein>
<dbReference type="SMART" id="SM00052">
    <property type="entry name" value="EAL"/>
    <property type="match status" value="1"/>
</dbReference>
<comment type="caution">
    <text evidence="2">The sequence shown here is derived from an EMBL/GenBank/DDBJ whole genome shotgun (WGS) entry which is preliminary data.</text>
</comment>
<proteinExistence type="predicted"/>
<reference evidence="2 3" key="1">
    <citation type="submission" date="2020-04" db="EMBL/GenBank/DDBJ databases">
        <title>Rhodospirillaceae bacterium KN72 isolated from deep sea.</title>
        <authorList>
            <person name="Zhang D.-C."/>
        </authorList>
    </citation>
    <scope>NUCLEOTIDE SEQUENCE [LARGE SCALE GENOMIC DNA]</scope>
    <source>
        <strain evidence="2 3">KN72</strain>
    </source>
</reference>
<dbReference type="SUPFAM" id="SSF141868">
    <property type="entry name" value="EAL domain-like"/>
    <property type="match status" value="1"/>
</dbReference>
<evidence type="ECO:0000259" key="1">
    <source>
        <dbReference type="PROSITE" id="PS50883"/>
    </source>
</evidence>
<dbReference type="AlphaFoldDB" id="A0A7Y0E2D5"/>
<dbReference type="PROSITE" id="PS50883">
    <property type="entry name" value="EAL"/>
    <property type="match status" value="1"/>
</dbReference>
<dbReference type="RefSeq" id="WP_169626359.1">
    <property type="nucleotide sequence ID" value="NZ_JABBNT010000005.1"/>
</dbReference>
<accession>A0A7Y0E2D5</accession>
<dbReference type="EMBL" id="JABBNT010000005">
    <property type="protein sequence ID" value="NMM45959.1"/>
    <property type="molecule type" value="Genomic_DNA"/>
</dbReference>
<gene>
    <name evidence="2" type="ORF">HH303_15790</name>
</gene>
<sequence length="532" mass="58414">MAMSAELGDRESEADRRSFQLYIDESGRIAMARGNTEAWLGLPMDALKGRSVAEFAADESQFAVSEILVQAALRELLPPAFYFMCDVATGAVNGFEVTGKPQGFNDQYRLSFVQDPQLVYAPKSKNTRTGFVDSVEKAISDAMAEDRDIDMTFLDIGDVEKLADLQGLDEEELRRFTDKVESRLKAESIGGEGLGRVEQGKYGLVHDRDRDIAALKDEIQTYARDIDPDGAALSVGSSTVMLDAQAMESGEIKTALSHAVDAFADTGIDAVIFETLADSQAAFVDLRHSRLALLEKSLQEDLLSSAFTPVADIARWSVHHLLAEFNVTLDDDGMGAGEILKLCEGDVAMRTRVDAAQCRKILTRDDLDEFSVAVDVAIRSLLDPEVVGMLLEFKHRAPHRDLTLRLSGLDQIPWDKVQTLEILRRAGFNIALSGRDVGAVTPDKLESLPADYILLDPNFVLDATQLKRSLPMLESMVKRCAEHKIAIVFEGVVDAEAARLLSKIDGALCTGPYFGPSIEDLNDLRLPRRNNG</sequence>
<dbReference type="InterPro" id="IPR035919">
    <property type="entry name" value="EAL_sf"/>
</dbReference>
<name>A0A7Y0E2D5_9PROT</name>
<evidence type="ECO:0000313" key="3">
    <source>
        <dbReference type="Proteomes" id="UP000539372"/>
    </source>
</evidence>
<dbReference type="Proteomes" id="UP000539372">
    <property type="component" value="Unassembled WGS sequence"/>
</dbReference>
<evidence type="ECO:0000313" key="2">
    <source>
        <dbReference type="EMBL" id="NMM45959.1"/>
    </source>
</evidence>
<dbReference type="Gene3D" id="3.20.20.450">
    <property type="entry name" value="EAL domain"/>
    <property type="match status" value="1"/>
</dbReference>
<dbReference type="InterPro" id="IPR001633">
    <property type="entry name" value="EAL_dom"/>
</dbReference>